<feature type="domain" description="Thioredoxin" evidence="14">
    <location>
        <begin position="338"/>
        <end position="481"/>
    </location>
</feature>
<keyword evidence="9" id="KW-0413">Isomerase</keyword>
<dbReference type="InterPro" id="IPR036249">
    <property type="entry name" value="Thioredoxin-like_sf"/>
</dbReference>
<evidence type="ECO:0000259" key="14">
    <source>
        <dbReference type="PROSITE" id="PS51352"/>
    </source>
</evidence>
<dbReference type="NCBIfam" id="TIGR01130">
    <property type="entry name" value="ER_PDI_fam"/>
    <property type="match status" value="1"/>
</dbReference>
<dbReference type="CDD" id="cd02961">
    <property type="entry name" value="PDI_a_family"/>
    <property type="match status" value="1"/>
</dbReference>
<accession>A0A7D9H5T1</accession>
<dbReference type="Pfam" id="PF13848">
    <property type="entry name" value="Thioredoxin_6"/>
    <property type="match status" value="1"/>
</dbReference>
<feature type="chain" id="PRO_5028950204" description="protein disulfide-isomerase" evidence="13">
    <location>
        <begin position="19"/>
        <end position="602"/>
    </location>
</feature>
<dbReference type="GO" id="GO:0003756">
    <property type="term" value="F:protein disulfide isomerase activity"/>
    <property type="evidence" value="ECO:0007669"/>
    <property type="project" value="UniProtKB-EC"/>
</dbReference>
<dbReference type="FunFam" id="3.40.30.10:FF:000139">
    <property type="entry name" value="Protein disulfide-isomerase"/>
    <property type="match status" value="1"/>
</dbReference>
<evidence type="ECO:0000313" key="16">
    <source>
        <dbReference type="Proteomes" id="UP000478008"/>
    </source>
</evidence>
<dbReference type="EMBL" id="CABFWN010000008">
    <property type="protein sequence ID" value="VUG20389.1"/>
    <property type="molecule type" value="Genomic_DNA"/>
</dbReference>
<keyword evidence="7" id="KW-0256">Endoplasmic reticulum</keyword>
<feature type="compositionally biased region" description="Low complexity" evidence="12">
    <location>
        <begin position="521"/>
        <end position="548"/>
    </location>
</feature>
<dbReference type="FunFam" id="3.40.30.10:FF:000017">
    <property type="entry name" value="Protein disulfide-isomerase A4"/>
    <property type="match status" value="1"/>
</dbReference>
<dbReference type="PROSITE" id="PS00194">
    <property type="entry name" value="THIOREDOXIN_1"/>
    <property type="match status" value="2"/>
</dbReference>
<feature type="disulfide bond" description="Redox-active" evidence="11">
    <location>
        <begin position="58"/>
        <end position="61"/>
    </location>
</feature>
<feature type="disulfide bond" description="Redox-active" evidence="11">
    <location>
        <begin position="400"/>
        <end position="403"/>
    </location>
</feature>
<organism evidence="15 16">
    <name type="scientific">Dekkera bruxellensis</name>
    <name type="common">Brettanomyces custersii</name>
    <dbReference type="NCBI Taxonomy" id="5007"/>
    <lineage>
        <taxon>Eukaryota</taxon>
        <taxon>Fungi</taxon>
        <taxon>Dikarya</taxon>
        <taxon>Ascomycota</taxon>
        <taxon>Saccharomycotina</taxon>
        <taxon>Pichiomycetes</taxon>
        <taxon>Pichiales</taxon>
        <taxon>Pichiaceae</taxon>
        <taxon>Brettanomyces</taxon>
    </lineage>
</organism>
<keyword evidence="8 11" id="KW-1015">Disulfide bond</keyword>
<reference evidence="15 16" key="1">
    <citation type="submission" date="2019-07" db="EMBL/GenBank/DDBJ databases">
        <authorList>
            <person name="Friedrich A."/>
            <person name="Schacherer J."/>
        </authorList>
    </citation>
    <scope>NUCLEOTIDE SEQUENCE [LARGE SCALE GENOMIC DNA]</scope>
</reference>
<dbReference type="Gene3D" id="3.40.30.10">
    <property type="entry name" value="Glutaredoxin"/>
    <property type="match status" value="4"/>
</dbReference>
<evidence type="ECO:0000256" key="13">
    <source>
        <dbReference type="SAM" id="SignalP"/>
    </source>
</evidence>
<comment type="similarity">
    <text evidence="3">Belongs to the protein disulfide isomerase family.</text>
</comment>
<dbReference type="PROSITE" id="PS51352">
    <property type="entry name" value="THIOREDOXIN_2"/>
    <property type="match status" value="2"/>
</dbReference>
<dbReference type="GO" id="GO:0005788">
    <property type="term" value="C:endoplasmic reticulum lumen"/>
    <property type="evidence" value="ECO:0007669"/>
    <property type="project" value="UniProtKB-SubCell"/>
</dbReference>
<evidence type="ECO:0000256" key="9">
    <source>
        <dbReference type="ARBA" id="ARBA00023235"/>
    </source>
</evidence>
<comment type="catalytic activity">
    <reaction evidence="1">
        <text>Catalyzes the rearrangement of -S-S- bonds in proteins.</text>
        <dbReference type="EC" id="5.3.4.1"/>
    </reaction>
</comment>
<dbReference type="InterPro" id="IPR017937">
    <property type="entry name" value="Thioredoxin_CS"/>
</dbReference>
<evidence type="ECO:0000256" key="10">
    <source>
        <dbReference type="ARBA" id="ARBA00023284"/>
    </source>
</evidence>
<keyword evidence="16" id="KW-1185">Reference proteome</keyword>
<dbReference type="SUPFAM" id="SSF52833">
    <property type="entry name" value="Thioredoxin-like"/>
    <property type="match status" value="4"/>
</dbReference>
<feature type="compositionally biased region" description="Basic and acidic residues" evidence="12">
    <location>
        <begin position="494"/>
        <end position="520"/>
    </location>
</feature>
<evidence type="ECO:0000313" key="15">
    <source>
        <dbReference type="EMBL" id="VUG20389.1"/>
    </source>
</evidence>
<keyword evidence="10 11" id="KW-0676">Redox-active center</keyword>
<evidence type="ECO:0000256" key="2">
    <source>
        <dbReference type="ARBA" id="ARBA00004319"/>
    </source>
</evidence>
<feature type="region of interest" description="Disordered" evidence="12">
    <location>
        <begin position="494"/>
        <end position="564"/>
    </location>
</feature>
<feature type="domain" description="Thioredoxin" evidence="14">
    <location>
        <begin position="19"/>
        <end position="137"/>
    </location>
</feature>
<evidence type="ECO:0000256" key="5">
    <source>
        <dbReference type="ARBA" id="ARBA00022729"/>
    </source>
</evidence>
<evidence type="ECO:0000256" key="8">
    <source>
        <dbReference type="ARBA" id="ARBA00023157"/>
    </source>
</evidence>
<dbReference type="PRINTS" id="PR00421">
    <property type="entry name" value="THIOREDOXIN"/>
</dbReference>
<evidence type="ECO:0000256" key="7">
    <source>
        <dbReference type="ARBA" id="ARBA00022824"/>
    </source>
</evidence>
<dbReference type="AlphaFoldDB" id="A0A7D9H5T1"/>
<comment type="subcellular location">
    <subcellularLocation>
        <location evidence="2">Endoplasmic reticulum lumen</location>
    </subcellularLocation>
</comment>
<dbReference type="PANTHER" id="PTHR18929:SF132">
    <property type="entry name" value="PROTEIN DISULFIDE-ISOMERASE A3"/>
    <property type="match status" value="1"/>
</dbReference>
<evidence type="ECO:0000256" key="3">
    <source>
        <dbReference type="ARBA" id="ARBA00006347"/>
    </source>
</evidence>
<gene>
    <name evidence="15" type="primary">PDI1</name>
    <name evidence="15" type="ORF">DEBR0S8_00584G</name>
</gene>
<evidence type="ECO:0000256" key="1">
    <source>
        <dbReference type="ARBA" id="ARBA00001182"/>
    </source>
</evidence>
<dbReference type="Proteomes" id="UP000478008">
    <property type="component" value="Unassembled WGS sequence"/>
</dbReference>
<dbReference type="CDD" id="cd02982">
    <property type="entry name" value="PDI_b'_family"/>
    <property type="match status" value="1"/>
</dbReference>
<name>A0A7D9H5T1_DEKBR</name>
<evidence type="ECO:0000256" key="4">
    <source>
        <dbReference type="ARBA" id="ARBA00012723"/>
    </source>
</evidence>
<dbReference type="CDD" id="cd02981">
    <property type="entry name" value="PDI_b_family"/>
    <property type="match status" value="1"/>
</dbReference>
<feature type="signal peptide" evidence="13">
    <location>
        <begin position="1"/>
        <end position="18"/>
    </location>
</feature>
<dbReference type="GO" id="GO:0006457">
    <property type="term" value="P:protein folding"/>
    <property type="evidence" value="ECO:0007669"/>
    <property type="project" value="TreeGrafter"/>
</dbReference>
<dbReference type="InterPro" id="IPR013766">
    <property type="entry name" value="Thioredoxin_domain"/>
</dbReference>
<feature type="compositionally biased region" description="Basic and acidic residues" evidence="12">
    <location>
        <begin position="549"/>
        <end position="561"/>
    </location>
</feature>
<dbReference type="EC" id="5.3.4.1" evidence="4"/>
<proteinExistence type="inferred from homology"/>
<dbReference type="GO" id="GO:0034976">
    <property type="term" value="P:response to endoplasmic reticulum stress"/>
    <property type="evidence" value="ECO:0007669"/>
    <property type="project" value="TreeGrafter"/>
</dbReference>
<keyword evidence="5 13" id="KW-0732">Signal</keyword>
<evidence type="ECO:0000256" key="11">
    <source>
        <dbReference type="PIRSR" id="PIRSR605792-51"/>
    </source>
</evidence>
<evidence type="ECO:0000256" key="12">
    <source>
        <dbReference type="SAM" id="MobiDB-lite"/>
    </source>
</evidence>
<sequence>MLFRSLLIAAASAVFVHADDSAAVAPEDSSVVKLNGENFEDFVSTHPLVLAEFFAPWCGHCKHLGPEYVAAADVLAKKDIPLVQVDCTQERDLCSKYEVRGYPTVKVFRGAPDAFTDYPGERKSDSIVSYMIKQSLPAVSVFDDAADLQEAIDNLKDVIVLQVLPEGVTVGNDTFFTIANSLRDDFTFFSTNNSEFVDKYAPKSGKRPGYVIFRPDEESSDASIFEGKIIDKDNLVDFIKVEAKPLFGEVNGGSFRAYMAADIPLAYYFYNEVEQRGEVAPLMQKLAREYRGKINFAGLDATKFGVHAKNLNMEEKFPLFVIHDVKENLKYGISQDTELDNDKIPDFVADFVAGKLDPIVKSEPIPEVQNSSVYHLVGYEHDKIIALPKDVLVKYYAPWCGHCKRLAPIFKALADVYAADEASKDKVVLAEIDHTANDIPGVDIQGYPTLILYPADGSEPVEFQGQRTLEGMANFIKEKGSLNIDGVALHDEQEAVRKAEEEKKAAEEEKAEEEKQEKQAGESVVDSASSSEETTSTTTTTTAAAVSSDAEKAKEAPKTEEADPMAAVYAKIGEAKQFVLKEKDALLAKVQGVINGENHDEL</sequence>
<keyword evidence="6" id="KW-0677">Repeat</keyword>
<dbReference type="InterPro" id="IPR005792">
    <property type="entry name" value="Prot_disulphide_isomerase"/>
</dbReference>
<evidence type="ECO:0000256" key="6">
    <source>
        <dbReference type="ARBA" id="ARBA00022737"/>
    </source>
</evidence>
<protein>
    <recommendedName>
        <fullName evidence="4">protein disulfide-isomerase</fullName>
        <ecNumber evidence="4">5.3.4.1</ecNumber>
    </recommendedName>
</protein>
<dbReference type="CDD" id="cd02995">
    <property type="entry name" value="PDI_a_PDI_a'_C"/>
    <property type="match status" value="1"/>
</dbReference>
<dbReference type="PANTHER" id="PTHR18929">
    <property type="entry name" value="PROTEIN DISULFIDE ISOMERASE"/>
    <property type="match status" value="1"/>
</dbReference>
<dbReference type="Pfam" id="PF00085">
    <property type="entry name" value="Thioredoxin"/>
    <property type="match status" value="2"/>
</dbReference>